<feature type="region of interest" description="Disordered" evidence="1">
    <location>
        <begin position="389"/>
        <end position="422"/>
    </location>
</feature>
<name>A0ABR0BIJ6_PURLI</name>
<feature type="compositionally biased region" description="Polar residues" evidence="1">
    <location>
        <begin position="1"/>
        <end position="23"/>
    </location>
</feature>
<feature type="compositionally biased region" description="Low complexity" evidence="1">
    <location>
        <begin position="125"/>
        <end position="155"/>
    </location>
</feature>
<proteinExistence type="predicted"/>
<feature type="region of interest" description="Disordered" evidence="1">
    <location>
        <begin position="1"/>
        <end position="34"/>
    </location>
</feature>
<feature type="transmembrane region" description="Helical" evidence="2">
    <location>
        <begin position="77"/>
        <end position="103"/>
    </location>
</feature>
<evidence type="ECO:0000256" key="2">
    <source>
        <dbReference type="SAM" id="Phobius"/>
    </source>
</evidence>
<gene>
    <name evidence="3" type="ORF">Purlil1_12248</name>
</gene>
<keyword evidence="2" id="KW-0812">Transmembrane</keyword>
<reference evidence="3 4" key="1">
    <citation type="journal article" date="2024" name="Microbiol. Resour. Announc.">
        <title>Genome annotations for the ascomycete fungi Trichoderma harzianum, Trichoderma aggressivum, and Purpureocillium lilacinum.</title>
        <authorList>
            <person name="Beijen E.P.W."/>
            <person name="Ohm R.A."/>
        </authorList>
    </citation>
    <scope>NUCLEOTIDE SEQUENCE [LARGE SCALE GENOMIC DNA]</scope>
    <source>
        <strain evidence="3 4">CBS 150709</strain>
    </source>
</reference>
<feature type="region of interest" description="Disordered" evidence="1">
    <location>
        <begin position="46"/>
        <end position="66"/>
    </location>
</feature>
<feature type="compositionally biased region" description="Gly residues" evidence="1">
    <location>
        <begin position="334"/>
        <end position="357"/>
    </location>
</feature>
<feature type="compositionally biased region" description="Polar residues" evidence="1">
    <location>
        <begin position="55"/>
        <end position="65"/>
    </location>
</feature>
<evidence type="ECO:0000313" key="4">
    <source>
        <dbReference type="Proteomes" id="UP001287286"/>
    </source>
</evidence>
<protein>
    <submittedName>
        <fullName evidence="3">Uncharacterized protein</fullName>
    </submittedName>
</protein>
<keyword evidence="4" id="KW-1185">Reference proteome</keyword>
<evidence type="ECO:0000313" key="3">
    <source>
        <dbReference type="EMBL" id="KAK4077653.1"/>
    </source>
</evidence>
<accession>A0ABR0BIJ6</accession>
<evidence type="ECO:0000256" key="1">
    <source>
        <dbReference type="SAM" id="MobiDB-lite"/>
    </source>
</evidence>
<keyword evidence="2" id="KW-1133">Transmembrane helix</keyword>
<comment type="caution">
    <text evidence="3">The sequence shown here is derived from an EMBL/GenBank/DDBJ whole genome shotgun (WGS) entry which is preliminary data.</text>
</comment>
<dbReference type="Proteomes" id="UP001287286">
    <property type="component" value="Unassembled WGS sequence"/>
</dbReference>
<feature type="compositionally biased region" description="Acidic residues" evidence="1">
    <location>
        <begin position="407"/>
        <end position="418"/>
    </location>
</feature>
<dbReference type="EMBL" id="JAWRVI010000094">
    <property type="protein sequence ID" value="KAK4077653.1"/>
    <property type="molecule type" value="Genomic_DNA"/>
</dbReference>
<sequence length="628" mass="66826">MSGSNPLQNSYGPEAVPNQTTHQPPLEYYGDTSQYKQLAPWEKTGDAAPEVVVPPTTTKDAQNGDTNRKRILGLPVAAFWIVVALIILIVLGIGIGVGVGVGLKNANAQPVNTTEPPSEPPLPTPTGLSSTGSQSATTSSSSSSTRSSTTGSAATAAVTSGTHGLADNSCNFTAPRTYHAGDDVTFVQYCFTDWPNGEDAADGSGKIRDIARTTVYTFEDCMGAYVKYNSRAKSGGGTKCQGVTYNSNLTSIIEVGRQGGNCFLKDKKGRDVQGSADIDATTPTSAFPAEDRHGEATRNFALQVRRVALRERMVLYGILAWASHDDALRREESGGGGGGGGKGSCKGSEGGGSGGRGLAEAASWIQLRRAIYVSIVREQRIDIPPRAFEGSAAVRRGPRDGTRGGSGEDEDEAEDDGDDKSVPNRVVYLFGRILQMCIPARKVGTDDGSRGGGHGGGGGLAQLEGELDAWYEARLASFVPGHWDEAHLEGGRPFTLLYMIAGVPEIVSQLQRRNALAVGYGYAAAKARAESQMGVRVVGWSGGTWTQGTIARHLGILMALALANDHAKNAFYLPAHMLYFCGYCISHTLQRKHALLYLDRVQQAVQWRTGFVKKTLREQWAEFDGVES</sequence>
<feature type="region of interest" description="Disordered" evidence="1">
    <location>
        <begin position="331"/>
        <end position="357"/>
    </location>
</feature>
<organism evidence="3 4">
    <name type="scientific">Purpureocillium lilacinum</name>
    <name type="common">Paecilomyces lilacinus</name>
    <dbReference type="NCBI Taxonomy" id="33203"/>
    <lineage>
        <taxon>Eukaryota</taxon>
        <taxon>Fungi</taxon>
        <taxon>Dikarya</taxon>
        <taxon>Ascomycota</taxon>
        <taxon>Pezizomycotina</taxon>
        <taxon>Sordariomycetes</taxon>
        <taxon>Hypocreomycetidae</taxon>
        <taxon>Hypocreales</taxon>
        <taxon>Ophiocordycipitaceae</taxon>
        <taxon>Purpureocillium</taxon>
    </lineage>
</organism>
<keyword evidence="2" id="KW-0472">Membrane</keyword>
<feature type="region of interest" description="Disordered" evidence="1">
    <location>
        <begin position="110"/>
        <end position="155"/>
    </location>
</feature>